<name>A0A182MPY0_9DIPT</name>
<keyword evidence="2" id="KW-1185">Reference proteome</keyword>
<reference evidence="2" key="1">
    <citation type="submission" date="2013-09" db="EMBL/GenBank/DDBJ databases">
        <title>The Genome Sequence of Anopheles culicifacies species A.</title>
        <authorList>
            <consortium name="The Broad Institute Genomics Platform"/>
            <person name="Neafsey D.E."/>
            <person name="Besansky N."/>
            <person name="Howell P."/>
            <person name="Walton C."/>
            <person name="Young S.K."/>
            <person name="Zeng Q."/>
            <person name="Gargeya S."/>
            <person name="Fitzgerald M."/>
            <person name="Haas B."/>
            <person name="Abouelleil A."/>
            <person name="Allen A.W."/>
            <person name="Alvarado L."/>
            <person name="Arachchi H.M."/>
            <person name="Berlin A.M."/>
            <person name="Chapman S.B."/>
            <person name="Gainer-Dewar J."/>
            <person name="Goldberg J."/>
            <person name="Griggs A."/>
            <person name="Gujja S."/>
            <person name="Hansen M."/>
            <person name="Howarth C."/>
            <person name="Imamovic A."/>
            <person name="Ireland A."/>
            <person name="Larimer J."/>
            <person name="McCowan C."/>
            <person name="Murphy C."/>
            <person name="Pearson M."/>
            <person name="Poon T.W."/>
            <person name="Priest M."/>
            <person name="Roberts A."/>
            <person name="Saif S."/>
            <person name="Shea T."/>
            <person name="Sisk P."/>
            <person name="Sykes S."/>
            <person name="Wortman J."/>
            <person name="Nusbaum C."/>
            <person name="Birren B."/>
        </authorList>
    </citation>
    <scope>NUCLEOTIDE SEQUENCE [LARGE SCALE GENOMIC DNA]</scope>
    <source>
        <strain evidence="2">A-37</strain>
    </source>
</reference>
<organism evidence="1 2">
    <name type="scientific">Anopheles culicifacies</name>
    <dbReference type="NCBI Taxonomy" id="139723"/>
    <lineage>
        <taxon>Eukaryota</taxon>
        <taxon>Metazoa</taxon>
        <taxon>Ecdysozoa</taxon>
        <taxon>Arthropoda</taxon>
        <taxon>Hexapoda</taxon>
        <taxon>Insecta</taxon>
        <taxon>Pterygota</taxon>
        <taxon>Neoptera</taxon>
        <taxon>Endopterygota</taxon>
        <taxon>Diptera</taxon>
        <taxon>Nematocera</taxon>
        <taxon>Culicoidea</taxon>
        <taxon>Culicidae</taxon>
        <taxon>Anophelinae</taxon>
        <taxon>Anopheles</taxon>
        <taxon>culicifacies species complex</taxon>
    </lineage>
</organism>
<evidence type="ECO:0000313" key="1">
    <source>
        <dbReference type="EnsemblMetazoa" id="ACUA023488-PA"/>
    </source>
</evidence>
<dbReference type="AlphaFoldDB" id="A0A182MPY0"/>
<reference evidence="1" key="2">
    <citation type="submission" date="2020-05" db="UniProtKB">
        <authorList>
            <consortium name="EnsemblMetazoa"/>
        </authorList>
    </citation>
    <scope>IDENTIFICATION</scope>
    <source>
        <strain evidence="1">A-37</strain>
    </source>
</reference>
<dbReference type="Proteomes" id="UP000075883">
    <property type="component" value="Unassembled WGS sequence"/>
</dbReference>
<protein>
    <submittedName>
        <fullName evidence="1">Uncharacterized protein</fullName>
    </submittedName>
</protein>
<sequence>MSRRLLGDTAIAAVQTTVRLNRVTVPLNTNAMGYCVRPTPPPEKKWLYKQLLESVRSGISPQLNLSNSTLGRATSQMWSQLNIAHRRAQELAEEYHLKEKIESLVKQIAVTMVAVKNFFAHKQYYQLDRIIDKGLLTLEEKIRSSRENQLGSDGKISPLLTSTGSATAGNVSLKNCTMIMVKRGPCTDLKRAKDPSNK</sequence>
<dbReference type="VEuPathDB" id="VectorBase:ACUA023488"/>
<dbReference type="EMBL" id="AXCM01001750">
    <property type="status" value="NOT_ANNOTATED_CDS"/>
    <property type="molecule type" value="Genomic_DNA"/>
</dbReference>
<dbReference type="EnsemblMetazoa" id="ACUA023488-RA">
    <property type="protein sequence ID" value="ACUA023488-PA"/>
    <property type="gene ID" value="ACUA023488"/>
</dbReference>
<accession>A0A182MPY0</accession>
<proteinExistence type="predicted"/>
<evidence type="ECO:0000313" key="2">
    <source>
        <dbReference type="Proteomes" id="UP000075883"/>
    </source>
</evidence>